<keyword evidence="2" id="KW-0813">Transport</keyword>
<dbReference type="GO" id="GO:0016887">
    <property type="term" value="F:ATP hydrolysis activity"/>
    <property type="evidence" value="ECO:0007669"/>
    <property type="project" value="InterPro"/>
</dbReference>
<feature type="domain" description="ABC transporter" evidence="11">
    <location>
        <begin position="17"/>
        <end position="252"/>
    </location>
</feature>
<keyword evidence="10" id="KW-0472">Membrane</keyword>
<dbReference type="InterPro" id="IPR003593">
    <property type="entry name" value="AAA+_ATPase"/>
</dbReference>
<dbReference type="CDD" id="cd03216">
    <property type="entry name" value="ABC_Carb_Monos_I"/>
    <property type="match status" value="1"/>
</dbReference>
<evidence type="ECO:0000256" key="1">
    <source>
        <dbReference type="ARBA" id="ARBA00004202"/>
    </source>
</evidence>
<dbReference type="InterPro" id="IPR050107">
    <property type="entry name" value="ABC_carbohydrate_import_ATPase"/>
</dbReference>
<keyword evidence="5" id="KW-0762">Sugar transport</keyword>
<dbReference type="GO" id="GO:0005886">
    <property type="term" value="C:plasma membrane"/>
    <property type="evidence" value="ECO:0007669"/>
    <property type="project" value="UniProtKB-SubCell"/>
</dbReference>
<dbReference type="PANTHER" id="PTHR43790">
    <property type="entry name" value="CARBOHYDRATE TRANSPORT ATP-BINDING PROTEIN MG119-RELATED"/>
    <property type="match status" value="1"/>
</dbReference>
<evidence type="ECO:0000256" key="5">
    <source>
        <dbReference type="ARBA" id="ARBA00022597"/>
    </source>
</evidence>
<dbReference type="PROSITE" id="PS50893">
    <property type="entry name" value="ABC_TRANSPORTER_2"/>
    <property type="match status" value="2"/>
</dbReference>
<dbReference type="RefSeq" id="WP_099410603.1">
    <property type="nucleotide sequence ID" value="NZ_CP033019.1"/>
</dbReference>
<keyword evidence="8 12" id="KW-0067">ATP-binding</keyword>
<proteinExistence type="predicted"/>
<keyword evidence="7" id="KW-0547">Nucleotide-binding</keyword>
<dbReference type="Pfam" id="PF00005">
    <property type="entry name" value="ABC_tran"/>
    <property type="match status" value="2"/>
</dbReference>
<dbReference type="Proteomes" id="UP000279594">
    <property type="component" value="Chromosome"/>
</dbReference>
<keyword evidence="4" id="KW-0997">Cell inner membrane</keyword>
<dbReference type="InterPro" id="IPR027417">
    <property type="entry name" value="P-loop_NTPase"/>
</dbReference>
<evidence type="ECO:0000256" key="4">
    <source>
        <dbReference type="ARBA" id="ARBA00022519"/>
    </source>
</evidence>
<gene>
    <name evidence="12" type="ORF">D9M09_04570</name>
</gene>
<evidence type="ECO:0000256" key="6">
    <source>
        <dbReference type="ARBA" id="ARBA00022737"/>
    </source>
</evidence>
<keyword evidence="13" id="KW-1185">Reference proteome</keyword>
<reference evidence="12 13" key="1">
    <citation type="submission" date="2018-10" db="EMBL/GenBank/DDBJ databases">
        <title>Effects of UV and annual dynamics of microbial communities in freshwater RAS systems.</title>
        <authorList>
            <person name="Bekkelund A.K."/>
            <person name="Hansen B.R."/>
            <person name="Stokken H."/>
            <person name="Eriksen B.F."/>
            <person name="Kashulin N.A."/>
        </authorList>
    </citation>
    <scope>NUCLEOTIDE SEQUENCE [LARGE SCALE GENOMIC DNA]</scope>
    <source>
        <strain evidence="12 13">BHSEK</strain>
    </source>
</reference>
<protein>
    <submittedName>
        <fullName evidence="12">Sugar ABC transporter ATP-binding protein</fullName>
    </submittedName>
</protein>
<keyword evidence="3" id="KW-1003">Cell membrane</keyword>
<keyword evidence="6" id="KW-0677">Repeat</keyword>
<dbReference type="AlphaFoldDB" id="A0A3G2E4T1"/>
<dbReference type="SMART" id="SM00382">
    <property type="entry name" value="AAA"/>
    <property type="match status" value="2"/>
</dbReference>
<dbReference type="CDD" id="cd03215">
    <property type="entry name" value="ABC_Carb_Monos_II"/>
    <property type="match status" value="1"/>
</dbReference>
<dbReference type="SUPFAM" id="SSF52540">
    <property type="entry name" value="P-loop containing nucleoside triphosphate hydrolases"/>
    <property type="match status" value="2"/>
</dbReference>
<evidence type="ECO:0000256" key="7">
    <source>
        <dbReference type="ARBA" id="ARBA00022741"/>
    </source>
</evidence>
<dbReference type="FunFam" id="3.40.50.300:FF:000127">
    <property type="entry name" value="Ribose import ATP-binding protein RbsA"/>
    <property type="match status" value="1"/>
</dbReference>
<dbReference type="GO" id="GO:0005524">
    <property type="term" value="F:ATP binding"/>
    <property type="evidence" value="ECO:0007669"/>
    <property type="project" value="UniProtKB-KW"/>
</dbReference>
<name>A0A3G2E4T1_9BURK</name>
<evidence type="ECO:0000313" key="13">
    <source>
        <dbReference type="Proteomes" id="UP000279594"/>
    </source>
</evidence>
<dbReference type="PROSITE" id="PS00211">
    <property type="entry name" value="ABC_TRANSPORTER_1"/>
    <property type="match status" value="1"/>
</dbReference>
<keyword evidence="9" id="KW-1278">Translocase</keyword>
<comment type="subcellular location">
    <subcellularLocation>
        <location evidence="1">Cell membrane</location>
        <topology evidence="1">Peripheral membrane protein</topology>
    </subcellularLocation>
</comment>
<dbReference type="InterPro" id="IPR017871">
    <property type="entry name" value="ABC_transporter-like_CS"/>
</dbReference>
<evidence type="ECO:0000313" key="12">
    <source>
        <dbReference type="EMBL" id="AYM75151.1"/>
    </source>
</evidence>
<dbReference type="PANTHER" id="PTHR43790:SF3">
    <property type="entry name" value="D-ALLOSE IMPORT ATP-BINDING PROTEIN ALSA-RELATED"/>
    <property type="match status" value="1"/>
</dbReference>
<feature type="domain" description="ABC transporter" evidence="11">
    <location>
        <begin position="263"/>
        <end position="508"/>
    </location>
</feature>
<evidence type="ECO:0000256" key="8">
    <source>
        <dbReference type="ARBA" id="ARBA00022840"/>
    </source>
</evidence>
<dbReference type="EMBL" id="CP033019">
    <property type="protein sequence ID" value="AYM75151.1"/>
    <property type="molecule type" value="Genomic_DNA"/>
</dbReference>
<evidence type="ECO:0000256" key="10">
    <source>
        <dbReference type="ARBA" id="ARBA00023136"/>
    </source>
</evidence>
<evidence type="ECO:0000256" key="9">
    <source>
        <dbReference type="ARBA" id="ARBA00022967"/>
    </source>
</evidence>
<evidence type="ECO:0000256" key="3">
    <source>
        <dbReference type="ARBA" id="ARBA00022475"/>
    </source>
</evidence>
<sequence length="519" mass="56716">MAVEWRRHTMNQSEEILALNKVSKRFPGVLALDNVSFSLRKGEAHALCGENGAGKSTLMKVMSGVYQADEGELVYKGKVCSFASSVDAEAAGIAIIHQELNLIPHLSVAENIFLAREPVRGIFIDRKKMRADAQALLDRLKLRIDPRQLVKNLSCAQQQMVEIAKALSLNTEVLIMDEPTSSLTESETGQLFDIINELKRNGVSVVYISHRLEEMQHIIDRVTVLRDGKFVCTDDFASTTLDAIVARMVGRTLDEKFPDRVSTPTAEVLLRVSDLHRKDIFGPLSFDLRRGEILGFSGLMGAGRTEVARAIFGADPLTGGAIHLGDVAVTITSPIDAIGHGIAYLSEDRKSHGLAIRMSVAANLTLTNVSALANRFGFIDFAREEAVAQQYIAALGIKTPTSKQVARNLSGGNQQKIVISKWLYRESKIIFFDEPTRGIDVGAKFAIYQLLDKLASEGIGVVLITSELPEIMGMTDRVAVFHEGRISGIVNTRESSQEEIMQLASGRVVAPIPGQAAVH</sequence>
<evidence type="ECO:0000256" key="2">
    <source>
        <dbReference type="ARBA" id="ARBA00022448"/>
    </source>
</evidence>
<dbReference type="InterPro" id="IPR003439">
    <property type="entry name" value="ABC_transporter-like_ATP-bd"/>
</dbReference>
<organism evidence="12 13">
    <name type="scientific">Janthinobacterium agaricidamnosum</name>
    <dbReference type="NCBI Taxonomy" id="55508"/>
    <lineage>
        <taxon>Bacteria</taxon>
        <taxon>Pseudomonadati</taxon>
        <taxon>Pseudomonadota</taxon>
        <taxon>Betaproteobacteria</taxon>
        <taxon>Burkholderiales</taxon>
        <taxon>Oxalobacteraceae</taxon>
        <taxon>Janthinobacterium</taxon>
    </lineage>
</organism>
<evidence type="ECO:0000259" key="11">
    <source>
        <dbReference type="PROSITE" id="PS50893"/>
    </source>
</evidence>
<dbReference type="Gene3D" id="3.40.50.300">
    <property type="entry name" value="P-loop containing nucleotide triphosphate hydrolases"/>
    <property type="match status" value="2"/>
</dbReference>
<accession>A0A3G2E4T1</accession>